<name>A0A7W4YHY1_9MICO</name>
<keyword evidence="1" id="KW-0472">Membrane</keyword>
<evidence type="ECO:0000313" key="3">
    <source>
        <dbReference type="Proteomes" id="UP000545286"/>
    </source>
</evidence>
<dbReference type="Proteomes" id="UP000545286">
    <property type="component" value="Unassembled WGS sequence"/>
</dbReference>
<feature type="transmembrane region" description="Helical" evidence="1">
    <location>
        <begin position="38"/>
        <end position="57"/>
    </location>
</feature>
<feature type="transmembrane region" description="Helical" evidence="1">
    <location>
        <begin position="6"/>
        <end position="26"/>
    </location>
</feature>
<accession>A0A7W4YHY1</accession>
<dbReference type="RefSeq" id="WP_183627015.1">
    <property type="nucleotide sequence ID" value="NZ_JACHWJ010000012.1"/>
</dbReference>
<comment type="caution">
    <text evidence="2">The sequence shown here is derived from an EMBL/GenBank/DDBJ whole genome shotgun (WGS) entry which is preliminary data.</text>
</comment>
<organism evidence="2 3">
    <name type="scientific">Pseudoclavibacter helvolus</name>
    <dbReference type="NCBI Taxonomy" id="255205"/>
    <lineage>
        <taxon>Bacteria</taxon>
        <taxon>Bacillati</taxon>
        <taxon>Actinomycetota</taxon>
        <taxon>Actinomycetes</taxon>
        <taxon>Micrococcales</taxon>
        <taxon>Microbacteriaceae</taxon>
        <taxon>Pseudoclavibacter</taxon>
    </lineage>
</organism>
<protein>
    <submittedName>
        <fullName evidence="2">Uncharacterized protein</fullName>
    </submittedName>
</protein>
<dbReference type="EMBL" id="JACHWJ010000012">
    <property type="protein sequence ID" value="MBB2959626.1"/>
    <property type="molecule type" value="Genomic_DNA"/>
</dbReference>
<dbReference type="AlphaFoldDB" id="A0A7W4YHY1"/>
<evidence type="ECO:0000313" key="2">
    <source>
        <dbReference type="EMBL" id="MBB2959626.1"/>
    </source>
</evidence>
<evidence type="ECO:0000256" key="1">
    <source>
        <dbReference type="SAM" id="Phobius"/>
    </source>
</evidence>
<reference evidence="2 3" key="1">
    <citation type="submission" date="2020-08" db="EMBL/GenBank/DDBJ databases">
        <title>Sequencing the genomes of 1000 actinobacteria strains.</title>
        <authorList>
            <person name="Klenk H.-P."/>
        </authorList>
    </citation>
    <scope>NUCLEOTIDE SEQUENCE [LARGE SCALE GENOMIC DNA]</scope>
    <source>
        <strain evidence="2 3">DSM 20419</strain>
    </source>
</reference>
<sequence>MTFTLDPVLIGQLVFSTVLPLLVALVTTRVTSAARKAWLLAGLALISALLAEAINAWQQGHLYDVGTGLLLALPSFLIAVGLHYGLWKPTGTATALQNTGAPG</sequence>
<keyword evidence="3" id="KW-1185">Reference proteome</keyword>
<feature type="transmembrane region" description="Helical" evidence="1">
    <location>
        <begin position="69"/>
        <end position="87"/>
    </location>
</feature>
<proteinExistence type="predicted"/>
<keyword evidence="1" id="KW-0812">Transmembrane</keyword>
<keyword evidence="1" id="KW-1133">Transmembrane helix</keyword>
<gene>
    <name evidence="2" type="ORF">FHX72_003795</name>
</gene>